<dbReference type="Proteomes" id="UP000066284">
    <property type="component" value="Chromosome 1"/>
</dbReference>
<evidence type="ECO:0000313" key="1">
    <source>
        <dbReference type="EMBL" id="CUQ67352.1"/>
    </source>
</evidence>
<dbReference type="AlphaFoldDB" id="A0A0S4KVV1"/>
<proteinExistence type="predicted"/>
<reference evidence="2" key="1">
    <citation type="submission" date="2015-09" db="EMBL/GenBank/DDBJ databases">
        <authorList>
            <person name="Daims H."/>
        </authorList>
    </citation>
    <scope>NUCLEOTIDE SEQUENCE [LARGE SCALE GENOMIC DNA]</scope>
</reference>
<organism evidence="1 2">
    <name type="scientific">Candidatus Nitrospira inopinata</name>
    <dbReference type="NCBI Taxonomy" id="1715989"/>
    <lineage>
        <taxon>Bacteria</taxon>
        <taxon>Pseudomonadati</taxon>
        <taxon>Nitrospirota</taxon>
        <taxon>Nitrospiria</taxon>
        <taxon>Nitrospirales</taxon>
        <taxon>Nitrospiraceae</taxon>
        <taxon>Nitrospira</taxon>
    </lineage>
</organism>
<dbReference type="OrthoDB" id="9797292at2"/>
<keyword evidence="2" id="KW-1185">Reference proteome</keyword>
<dbReference type="EMBL" id="LN885086">
    <property type="protein sequence ID" value="CUQ67352.1"/>
    <property type="molecule type" value="Genomic_DNA"/>
</dbReference>
<dbReference type="STRING" id="1715989.NITINOP_2380"/>
<name>A0A0S4KVV1_9BACT</name>
<sequence>MKSSARIKGQDPIRHDVTDRMIPRKVLIIGVLLLVTGIAACRGIPSLAEQEQLVRAGNLALERVTARAVVNVWGEPPHYQTKFTQFFVMPDFTLIPASRVALGESPRGWEAGVHAGEGVFFLYPDRGWLLVFLDDRLVYKEALKADEMRALVESWAYEDRFKTRLLDGTPMP</sequence>
<dbReference type="RefSeq" id="WP_062485615.1">
    <property type="nucleotide sequence ID" value="NZ_LN885086.1"/>
</dbReference>
<gene>
    <name evidence="1" type="ORF">NITINOP_2380</name>
</gene>
<dbReference type="KEGG" id="nio:NITINOP_2380"/>
<evidence type="ECO:0000313" key="2">
    <source>
        <dbReference type="Proteomes" id="UP000066284"/>
    </source>
</evidence>
<protein>
    <submittedName>
        <fullName evidence="1">Uncharacterized protein</fullName>
    </submittedName>
</protein>
<accession>A0A0S4KVV1</accession>